<evidence type="ECO:0000256" key="1">
    <source>
        <dbReference type="ARBA" id="ARBA00023015"/>
    </source>
</evidence>
<dbReference type="Proteomes" id="UP000762676">
    <property type="component" value="Unassembled WGS sequence"/>
</dbReference>
<comment type="caution">
    <text evidence="5">Lacks conserved residue(s) required for the propagation of feature annotation.</text>
</comment>
<feature type="domain" description="T-box" evidence="7">
    <location>
        <begin position="137"/>
        <end position="160"/>
    </location>
</feature>
<dbReference type="InterPro" id="IPR046360">
    <property type="entry name" value="T-box_DNA-bd"/>
</dbReference>
<reference evidence="8 9" key="1">
    <citation type="journal article" date="2021" name="Elife">
        <title>Chloroplast acquisition without the gene transfer in kleptoplastic sea slugs, Plakobranchus ocellatus.</title>
        <authorList>
            <person name="Maeda T."/>
            <person name="Takahashi S."/>
            <person name="Yoshida T."/>
            <person name="Shimamura S."/>
            <person name="Takaki Y."/>
            <person name="Nagai Y."/>
            <person name="Toyoda A."/>
            <person name="Suzuki Y."/>
            <person name="Arimoto A."/>
            <person name="Ishii H."/>
            <person name="Satoh N."/>
            <person name="Nishiyama T."/>
            <person name="Hasebe M."/>
            <person name="Maruyama T."/>
            <person name="Minagawa J."/>
            <person name="Obokata J."/>
            <person name="Shigenobu S."/>
        </authorList>
    </citation>
    <scope>NUCLEOTIDE SEQUENCE [LARGE SCALE GENOMIC DNA]</scope>
</reference>
<dbReference type="GO" id="GO:0005634">
    <property type="term" value="C:nucleus"/>
    <property type="evidence" value="ECO:0007669"/>
    <property type="project" value="UniProtKB-SubCell"/>
</dbReference>
<proteinExistence type="predicted"/>
<keyword evidence="1" id="KW-0805">Transcription regulation</keyword>
<dbReference type="InterPro" id="IPR008967">
    <property type="entry name" value="p53-like_TF_DNA-bd_sf"/>
</dbReference>
<comment type="caution">
    <text evidence="8">The sequence shown here is derived from an EMBL/GenBank/DDBJ whole genome shotgun (WGS) entry which is preliminary data.</text>
</comment>
<evidence type="ECO:0000256" key="5">
    <source>
        <dbReference type="PROSITE-ProRule" id="PRU00201"/>
    </source>
</evidence>
<gene>
    <name evidence="8" type="ORF">ElyMa_002457900</name>
</gene>
<evidence type="ECO:0000256" key="6">
    <source>
        <dbReference type="SAM" id="MobiDB-lite"/>
    </source>
</evidence>
<dbReference type="PROSITE" id="PS50252">
    <property type="entry name" value="TBOX_3"/>
    <property type="match status" value="1"/>
</dbReference>
<dbReference type="EMBL" id="BMAT01005044">
    <property type="protein sequence ID" value="GFR86075.1"/>
    <property type="molecule type" value="Genomic_DNA"/>
</dbReference>
<dbReference type="GO" id="GO:0003700">
    <property type="term" value="F:DNA-binding transcription factor activity"/>
    <property type="evidence" value="ECO:0007669"/>
    <property type="project" value="InterPro"/>
</dbReference>
<sequence>MAFNPFLLSRPLDSRTLSTLLRGTSGDTRGGDTPGVCGTSSHPYLTAPGLVPSLTAQPTLPFLAPEAAGALFPELSQYGHLYCGKGNSRRASSPAGSPTLETLLPPFPTQGIGLCHLPMQGLEPHDDGIKDEPKVELEGKELWNKFYELESEMVITKSGR</sequence>
<dbReference type="SUPFAM" id="SSF49417">
    <property type="entry name" value="p53-like transcription factors"/>
    <property type="match status" value="1"/>
</dbReference>
<keyword evidence="4 5" id="KW-0539">Nucleus</keyword>
<dbReference type="GO" id="GO:0045893">
    <property type="term" value="P:positive regulation of DNA-templated transcription"/>
    <property type="evidence" value="ECO:0007669"/>
    <property type="project" value="InterPro"/>
</dbReference>
<dbReference type="GO" id="GO:0003677">
    <property type="term" value="F:DNA binding"/>
    <property type="evidence" value="ECO:0007669"/>
    <property type="project" value="UniProtKB-UniRule"/>
</dbReference>
<evidence type="ECO:0000313" key="8">
    <source>
        <dbReference type="EMBL" id="GFR86075.1"/>
    </source>
</evidence>
<evidence type="ECO:0000256" key="3">
    <source>
        <dbReference type="ARBA" id="ARBA00023163"/>
    </source>
</evidence>
<evidence type="ECO:0000259" key="7">
    <source>
        <dbReference type="PROSITE" id="PS50252"/>
    </source>
</evidence>
<keyword evidence="3" id="KW-0804">Transcription</keyword>
<feature type="region of interest" description="Disordered" evidence="6">
    <location>
        <begin position="21"/>
        <end position="40"/>
    </location>
</feature>
<keyword evidence="9" id="KW-1185">Reference proteome</keyword>
<organism evidence="8 9">
    <name type="scientific">Elysia marginata</name>
    <dbReference type="NCBI Taxonomy" id="1093978"/>
    <lineage>
        <taxon>Eukaryota</taxon>
        <taxon>Metazoa</taxon>
        <taxon>Spiralia</taxon>
        <taxon>Lophotrochozoa</taxon>
        <taxon>Mollusca</taxon>
        <taxon>Gastropoda</taxon>
        <taxon>Heterobranchia</taxon>
        <taxon>Euthyneura</taxon>
        <taxon>Panpulmonata</taxon>
        <taxon>Sacoglossa</taxon>
        <taxon>Placobranchoidea</taxon>
        <taxon>Plakobranchidae</taxon>
        <taxon>Elysia</taxon>
    </lineage>
</organism>
<evidence type="ECO:0000313" key="9">
    <source>
        <dbReference type="Proteomes" id="UP000762676"/>
    </source>
</evidence>
<protein>
    <submittedName>
        <fullName evidence="8">T-box transcription factor TBX2</fullName>
    </submittedName>
</protein>
<keyword evidence="2 5" id="KW-0238">DNA-binding</keyword>
<dbReference type="InterPro" id="IPR036960">
    <property type="entry name" value="T-box_sf"/>
</dbReference>
<evidence type="ECO:0000256" key="2">
    <source>
        <dbReference type="ARBA" id="ARBA00023125"/>
    </source>
</evidence>
<dbReference type="AlphaFoldDB" id="A0AAV4GNX3"/>
<comment type="subcellular location">
    <subcellularLocation>
        <location evidence="5">Nucleus</location>
    </subcellularLocation>
</comment>
<evidence type="ECO:0000256" key="4">
    <source>
        <dbReference type="ARBA" id="ARBA00023242"/>
    </source>
</evidence>
<name>A0AAV4GNX3_9GAST</name>
<dbReference type="Gene3D" id="2.60.40.820">
    <property type="entry name" value="Transcription factor, T-box"/>
    <property type="match status" value="1"/>
</dbReference>
<accession>A0AAV4GNX3</accession>